<proteinExistence type="predicted"/>
<sequence>MAIETVGKYQIHLLAYEVPGTTKWDAFLTMSRFDDATQDFVNVVEKEPVAAHSWDSYDDAIEAARRFANAMIRERGD</sequence>
<dbReference type="EMBL" id="JAEPBG010000008">
    <property type="protein sequence ID" value="MBK4736718.1"/>
    <property type="molecule type" value="Genomic_DNA"/>
</dbReference>
<dbReference type="Proteomes" id="UP000622890">
    <property type="component" value="Unassembled WGS sequence"/>
</dbReference>
<keyword evidence="2" id="KW-1185">Reference proteome</keyword>
<name>A0A934T2G7_9BURK</name>
<evidence type="ECO:0000313" key="2">
    <source>
        <dbReference type="Proteomes" id="UP000622890"/>
    </source>
</evidence>
<gene>
    <name evidence="1" type="ORF">JJB74_18995</name>
</gene>
<accession>A0A934T2G7</accession>
<evidence type="ECO:0000313" key="1">
    <source>
        <dbReference type="EMBL" id="MBK4736718.1"/>
    </source>
</evidence>
<reference evidence="1" key="1">
    <citation type="submission" date="2021-01" db="EMBL/GenBank/DDBJ databases">
        <title>Genome sequence of strain Noviherbaspirillum sp. DKR-6.</title>
        <authorList>
            <person name="Chaudhary D.K."/>
        </authorList>
    </citation>
    <scope>NUCLEOTIDE SEQUENCE</scope>
    <source>
        <strain evidence="1">DKR-6</strain>
    </source>
</reference>
<protein>
    <submittedName>
        <fullName evidence="1">Uncharacterized protein</fullName>
    </submittedName>
</protein>
<dbReference type="RefSeq" id="WP_200594411.1">
    <property type="nucleotide sequence ID" value="NZ_JAEPBG010000008.1"/>
</dbReference>
<dbReference type="AlphaFoldDB" id="A0A934T2G7"/>
<organism evidence="1 2">
    <name type="scientific">Noviherbaspirillum pedocola</name>
    <dbReference type="NCBI Taxonomy" id="2801341"/>
    <lineage>
        <taxon>Bacteria</taxon>
        <taxon>Pseudomonadati</taxon>
        <taxon>Pseudomonadota</taxon>
        <taxon>Betaproteobacteria</taxon>
        <taxon>Burkholderiales</taxon>
        <taxon>Oxalobacteraceae</taxon>
        <taxon>Noviherbaspirillum</taxon>
    </lineage>
</organism>
<comment type="caution">
    <text evidence="1">The sequence shown here is derived from an EMBL/GenBank/DDBJ whole genome shotgun (WGS) entry which is preliminary data.</text>
</comment>